<dbReference type="SUPFAM" id="SSF81901">
    <property type="entry name" value="HCP-like"/>
    <property type="match status" value="1"/>
</dbReference>
<dbReference type="RefSeq" id="WP_065414467.1">
    <property type="nucleotide sequence ID" value="NZ_MASQ01000189.1"/>
</dbReference>
<dbReference type="Pfam" id="PF08238">
    <property type="entry name" value="Sel1"/>
    <property type="match status" value="1"/>
</dbReference>
<evidence type="ECO:0000313" key="2">
    <source>
        <dbReference type="Proteomes" id="UP000093129"/>
    </source>
</evidence>
<comment type="caution">
    <text evidence="1">The sequence shown here is derived from an EMBL/GenBank/DDBJ whole genome shotgun (WGS) entry which is preliminary data.</text>
</comment>
<dbReference type="AlphaFoldDB" id="A0A1B9BU60"/>
<protein>
    <recommendedName>
        <fullName evidence="3">Sel1 domain protein repeat-containing protein</fullName>
    </recommendedName>
</protein>
<proteinExistence type="predicted"/>
<name>A0A1B9BU60_9PROT</name>
<organism evidence="1 2">
    <name type="scientific">Acidithiobacillus ferrivorans</name>
    <dbReference type="NCBI Taxonomy" id="160808"/>
    <lineage>
        <taxon>Bacteria</taxon>
        <taxon>Pseudomonadati</taxon>
        <taxon>Pseudomonadota</taxon>
        <taxon>Acidithiobacillia</taxon>
        <taxon>Acidithiobacillales</taxon>
        <taxon>Acidithiobacillaceae</taxon>
        <taxon>Acidithiobacillus</taxon>
    </lineage>
</organism>
<dbReference type="SMART" id="SM00671">
    <property type="entry name" value="SEL1"/>
    <property type="match status" value="1"/>
</dbReference>
<dbReference type="EMBL" id="MASQ01000189">
    <property type="protein sequence ID" value="OCB01255.1"/>
    <property type="molecule type" value="Genomic_DNA"/>
</dbReference>
<gene>
    <name evidence="1" type="ORF">BBC27_05020</name>
</gene>
<dbReference type="InterPro" id="IPR011990">
    <property type="entry name" value="TPR-like_helical_dom_sf"/>
</dbReference>
<reference evidence="1 2" key="1">
    <citation type="submission" date="2016-07" db="EMBL/GenBank/DDBJ databases">
        <title>Draft genome of a psychrotolerant acidophile Acidithiobacillus ferrivorans strain YL15.</title>
        <authorList>
            <person name="Peng T."/>
            <person name="Ma L."/>
            <person name="Nan M."/>
            <person name="An N."/>
            <person name="Wang M."/>
            <person name="Qiu G."/>
            <person name="Zeng W."/>
        </authorList>
    </citation>
    <scope>NUCLEOTIDE SEQUENCE [LARGE SCALE GENOMIC DNA]</scope>
    <source>
        <strain evidence="1 2">YL15</strain>
    </source>
</reference>
<sequence>MKYAQNNATWDFSLGIAYYKGQGMPQNSMTALYWFKKAAVQDYNPLNGRFGLAKMAAPVNHKTKV</sequence>
<evidence type="ECO:0000313" key="1">
    <source>
        <dbReference type="EMBL" id="OCB01255.1"/>
    </source>
</evidence>
<evidence type="ECO:0008006" key="3">
    <source>
        <dbReference type="Google" id="ProtNLM"/>
    </source>
</evidence>
<dbReference type="InterPro" id="IPR006597">
    <property type="entry name" value="Sel1-like"/>
</dbReference>
<accession>A0A1B9BU60</accession>
<dbReference type="Proteomes" id="UP000093129">
    <property type="component" value="Unassembled WGS sequence"/>
</dbReference>
<dbReference type="Gene3D" id="1.25.40.10">
    <property type="entry name" value="Tetratricopeptide repeat domain"/>
    <property type="match status" value="1"/>
</dbReference>